<protein>
    <recommendedName>
        <fullName evidence="4">Ricin B lectin domain-containing protein</fullName>
    </recommendedName>
</protein>
<dbReference type="AlphaFoldDB" id="A0A409XUV5"/>
<feature type="signal peptide" evidence="1">
    <location>
        <begin position="1"/>
        <end position="21"/>
    </location>
</feature>
<evidence type="ECO:0008006" key="4">
    <source>
        <dbReference type="Google" id="ProtNLM"/>
    </source>
</evidence>
<name>A0A409XUV5_PSICY</name>
<reference evidence="2 3" key="1">
    <citation type="journal article" date="2018" name="Evol. Lett.">
        <title>Horizontal gene cluster transfer increased hallucinogenic mushroom diversity.</title>
        <authorList>
            <person name="Reynolds H.T."/>
            <person name="Vijayakumar V."/>
            <person name="Gluck-Thaler E."/>
            <person name="Korotkin H.B."/>
            <person name="Matheny P.B."/>
            <person name="Slot J.C."/>
        </authorList>
    </citation>
    <scope>NUCLEOTIDE SEQUENCE [LARGE SCALE GENOMIC DNA]</scope>
    <source>
        <strain evidence="2 3">2631</strain>
    </source>
</reference>
<evidence type="ECO:0000256" key="1">
    <source>
        <dbReference type="SAM" id="SignalP"/>
    </source>
</evidence>
<dbReference type="SUPFAM" id="SSF50370">
    <property type="entry name" value="Ricin B-like lectins"/>
    <property type="match status" value="1"/>
</dbReference>
<evidence type="ECO:0000313" key="2">
    <source>
        <dbReference type="EMBL" id="PPQ94609.1"/>
    </source>
</evidence>
<comment type="caution">
    <text evidence="2">The sequence shown here is derived from an EMBL/GenBank/DDBJ whole genome shotgun (WGS) entry which is preliminary data.</text>
</comment>
<keyword evidence="1" id="KW-0732">Signal</keyword>
<dbReference type="InParanoid" id="A0A409XUV5"/>
<dbReference type="EMBL" id="NHYD01000283">
    <property type="protein sequence ID" value="PPQ94609.1"/>
    <property type="molecule type" value="Genomic_DNA"/>
</dbReference>
<proteinExistence type="predicted"/>
<organism evidence="2 3">
    <name type="scientific">Psilocybe cyanescens</name>
    <dbReference type="NCBI Taxonomy" id="93625"/>
    <lineage>
        <taxon>Eukaryota</taxon>
        <taxon>Fungi</taxon>
        <taxon>Dikarya</taxon>
        <taxon>Basidiomycota</taxon>
        <taxon>Agaricomycotina</taxon>
        <taxon>Agaricomycetes</taxon>
        <taxon>Agaricomycetidae</taxon>
        <taxon>Agaricales</taxon>
        <taxon>Agaricineae</taxon>
        <taxon>Strophariaceae</taxon>
        <taxon>Psilocybe</taxon>
    </lineage>
</organism>
<sequence>MRFSTFYLSALLAIQSFTTNAAPLEIRSECSVLAPGQYIISSAETGWKLRPYHHSHAPPAINTLETEPTGQSGVWLITGAPQSAYYITNVGENAPVLTLQYGGAPQPYTAWGADAVAFAIQCAGAETYVIKNPVADEVWTADPGAWVKILGANGDISQRFIFTPV</sequence>
<evidence type="ECO:0000313" key="3">
    <source>
        <dbReference type="Proteomes" id="UP000283269"/>
    </source>
</evidence>
<gene>
    <name evidence="2" type="ORF">CVT25_011403</name>
</gene>
<dbReference type="Proteomes" id="UP000283269">
    <property type="component" value="Unassembled WGS sequence"/>
</dbReference>
<dbReference type="OrthoDB" id="2972047at2759"/>
<keyword evidence="3" id="KW-1185">Reference proteome</keyword>
<dbReference type="InterPro" id="IPR035992">
    <property type="entry name" value="Ricin_B-like_lectins"/>
</dbReference>
<accession>A0A409XUV5</accession>
<feature type="chain" id="PRO_5019256865" description="Ricin B lectin domain-containing protein" evidence="1">
    <location>
        <begin position="22"/>
        <end position="165"/>
    </location>
</feature>